<proteinExistence type="inferred from homology"/>
<evidence type="ECO:0000313" key="10">
    <source>
        <dbReference type="Proteomes" id="UP000243052"/>
    </source>
</evidence>
<dbReference type="GO" id="GO:0006508">
    <property type="term" value="P:proteolysis"/>
    <property type="evidence" value="ECO:0007669"/>
    <property type="project" value="UniProtKB-KW"/>
</dbReference>
<evidence type="ECO:0000256" key="2">
    <source>
        <dbReference type="ARBA" id="ARBA00022670"/>
    </source>
</evidence>
<dbReference type="Proteomes" id="UP000243052">
    <property type="component" value="Chromosome iii"/>
</dbReference>
<dbReference type="Gene3D" id="1.20.1050.40">
    <property type="entry name" value="Endopeptidase. Chain P, domain 1"/>
    <property type="match status" value="1"/>
</dbReference>
<evidence type="ECO:0000259" key="8">
    <source>
        <dbReference type="Pfam" id="PF01432"/>
    </source>
</evidence>
<gene>
    <name evidence="9" type="ORF">AW171_hschr31309</name>
</gene>
<dbReference type="Pfam" id="PF01432">
    <property type="entry name" value="Peptidase_M3"/>
    <property type="match status" value="1"/>
</dbReference>
<dbReference type="STRING" id="45286.A0A109UXQ9"/>
<dbReference type="PANTHER" id="PTHR11804:SF84">
    <property type="entry name" value="SACCHAROLYSIN"/>
    <property type="match status" value="1"/>
</dbReference>
<keyword evidence="6 7" id="KW-0482">Metalloprotease</keyword>
<dbReference type="CDD" id="cd06455">
    <property type="entry name" value="M3A_TOP"/>
    <property type="match status" value="1"/>
</dbReference>
<evidence type="ECO:0000256" key="4">
    <source>
        <dbReference type="ARBA" id="ARBA00022801"/>
    </source>
</evidence>
<keyword evidence="2 7" id="KW-0645">Protease</keyword>
<dbReference type="AlphaFoldDB" id="A0A109UXQ9"/>
<comment type="cofactor">
    <cofactor evidence="7">
        <name>Zn(2+)</name>
        <dbReference type="ChEBI" id="CHEBI:29105"/>
    </cofactor>
    <text evidence="7">Binds 1 zinc ion.</text>
</comment>
<protein>
    <submittedName>
        <fullName evidence="9">HCL678Wp</fullName>
    </submittedName>
</protein>
<dbReference type="InterPro" id="IPR001567">
    <property type="entry name" value="Pept_M3A_M3B_dom"/>
</dbReference>
<dbReference type="OrthoDB" id="534666at2759"/>
<dbReference type="FunFam" id="3.40.390.10:FF:000006">
    <property type="entry name" value="Thimet oligopeptidase 1"/>
    <property type="match status" value="1"/>
</dbReference>
<keyword evidence="3 7" id="KW-0479">Metal-binding</keyword>
<sequence length="680" mass="78972">MTTLIPPQQAPSWDFTPTKILDLTNKTIDDSNALFAKLAKIETPTIENFVRPLIERENETDPLLNQLTFLLNVSADKDVRDASTKSSAMLQDWSIETQLRHDLFIQLDKLWSIYKDNGKFKKENLEFYRYMEKAHKNYVRAGLNLPEDKRELVKTLKQKIAANCLQYLSNLGEQQEYVAFTEEELEGVSDTLKEQFEKTVEDGVEKLKVTFKYPDIFPVLETAKNPETRKRAFVGDQNKVPQNEALLLETLKLRDQLASVLNYDTYAAYNLEKKMAKRVDAVMDFLEDLKVRLAEGGMKDMELLKQLKKAEYEEMGRSYDGHFYNWDNRYYTNKYMKDHYGIDDEKVSEYFPIQSAIDGMLKIYETLMSLKFVEENDPNRRSVWHQDVKQFAVWNVDVKDKPTFVGWIYFDLHPRPGKYGHAANFGLSSSYLRPDGSRSYTVTALVCNFSKPTPTKPSLLKHNELITFFHELGHGIHDLVGNCSVGSLNGPGATEFDFVEAPSQMLEHWPWNKDMLQQLSRHYKTDEKIPDELVKSLVATRNVFRPMRYLRQLHFGFFDMTVHTTKDIDHLDLRTLWNKLREEITHVDNGGVLTTGYNSFSHIMSDEYSAGYYGYFWASVFADDMYYTRFADDPLDPETGREYRDIILARGALYEISDNLHEFLGRESNNTAFLQDCGLA</sequence>
<dbReference type="Gene3D" id="1.10.1370.10">
    <property type="entry name" value="Neurolysin, domain 3"/>
    <property type="match status" value="1"/>
</dbReference>
<evidence type="ECO:0000313" key="9">
    <source>
        <dbReference type="EMBL" id="AMD19473.1"/>
    </source>
</evidence>
<evidence type="ECO:0000256" key="1">
    <source>
        <dbReference type="ARBA" id="ARBA00006040"/>
    </source>
</evidence>
<dbReference type="InterPro" id="IPR024080">
    <property type="entry name" value="Neurolysin/TOP_N"/>
</dbReference>
<dbReference type="Gene3D" id="3.40.390.10">
    <property type="entry name" value="Collagenase (Catalytic Domain)"/>
    <property type="match status" value="1"/>
</dbReference>
<keyword evidence="4 7" id="KW-0378">Hydrolase</keyword>
<keyword evidence="5 7" id="KW-0862">Zinc</keyword>
<keyword evidence="10" id="KW-1185">Reference proteome</keyword>
<accession>A0A109UXQ9</accession>
<dbReference type="SUPFAM" id="SSF55486">
    <property type="entry name" value="Metalloproteases ('zincins'), catalytic domain"/>
    <property type="match status" value="1"/>
</dbReference>
<dbReference type="InterPro" id="IPR024077">
    <property type="entry name" value="Neurolysin/TOP_dom2"/>
</dbReference>
<dbReference type="PANTHER" id="PTHR11804">
    <property type="entry name" value="PROTEASE M3 THIMET OLIGOPEPTIDASE-RELATED"/>
    <property type="match status" value="1"/>
</dbReference>
<evidence type="ECO:0000256" key="6">
    <source>
        <dbReference type="ARBA" id="ARBA00023049"/>
    </source>
</evidence>
<evidence type="ECO:0000256" key="7">
    <source>
        <dbReference type="RuleBase" id="RU003435"/>
    </source>
</evidence>
<evidence type="ECO:0000256" key="5">
    <source>
        <dbReference type="ARBA" id="ARBA00022833"/>
    </source>
</evidence>
<evidence type="ECO:0000256" key="3">
    <source>
        <dbReference type="ARBA" id="ARBA00022723"/>
    </source>
</evidence>
<dbReference type="InterPro" id="IPR024079">
    <property type="entry name" value="MetalloPept_cat_dom_sf"/>
</dbReference>
<comment type="similarity">
    <text evidence="1 7">Belongs to the peptidase M3 family.</text>
</comment>
<dbReference type="EMBL" id="CP014243">
    <property type="protein sequence ID" value="AMD19473.1"/>
    <property type="molecule type" value="Genomic_DNA"/>
</dbReference>
<dbReference type="GeneID" id="28722675"/>
<dbReference type="GO" id="GO:0004222">
    <property type="term" value="F:metalloendopeptidase activity"/>
    <property type="evidence" value="ECO:0007669"/>
    <property type="project" value="InterPro"/>
</dbReference>
<organism evidence="9 10">
    <name type="scientific">Eremothecium sinecaudum</name>
    <dbReference type="NCBI Taxonomy" id="45286"/>
    <lineage>
        <taxon>Eukaryota</taxon>
        <taxon>Fungi</taxon>
        <taxon>Dikarya</taxon>
        <taxon>Ascomycota</taxon>
        <taxon>Saccharomycotina</taxon>
        <taxon>Saccharomycetes</taxon>
        <taxon>Saccharomycetales</taxon>
        <taxon>Saccharomycetaceae</taxon>
        <taxon>Eremothecium</taxon>
    </lineage>
</organism>
<dbReference type="InterPro" id="IPR045090">
    <property type="entry name" value="Pept_M3A_M3B"/>
</dbReference>
<dbReference type="RefSeq" id="XP_017986469.1">
    <property type="nucleotide sequence ID" value="XM_018131643.1"/>
</dbReference>
<dbReference type="GO" id="GO:0046872">
    <property type="term" value="F:metal ion binding"/>
    <property type="evidence" value="ECO:0007669"/>
    <property type="project" value="UniProtKB-UniRule"/>
</dbReference>
<dbReference type="GO" id="GO:0006518">
    <property type="term" value="P:peptide metabolic process"/>
    <property type="evidence" value="ECO:0007669"/>
    <property type="project" value="TreeGrafter"/>
</dbReference>
<reference evidence="9 10" key="1">
    <citation type="submission" date="2016-01" db="EMBL/GenBank/DDBJ databases">
        <title>Genome sequence of the yeast Holleya sinecauda.</title>
        <authorList>
            <person name="Dietrich F.S."/>
        </authorList>
    </citation>
    <scope>NUCLEOTIDE SEQUENCE [LARGE SCALE GENOMIC DNA]</scope>
    <source>
        <strain evidence="9 10">ATCC 58844</strain>
    </source>
</reference>
<dbReference type="GO" id="GO:0005758">
    <property type="term" value="C:mitochondrial intermembrane space"/>
    <property type="evidence" value="ECO:0007669"/>
    <property type="project" value="TreeGrafter"/>
</dbReference>
<feature type="domain" description="Peptidase M3A/M3B catalytic" evidence="8">
    <location>
        <begin position="220"/>
        <end position="678"/>
    </location>
</feature>
<name>A0A109UXQ9_9SACH</name>